<evidence type="ECO:0000313" key="25">
    <source>
        <dbReference type="EMBL" id="KKO18019.1"/>
    </source>
</evidence>
<feature type="transmembrane region" description="Helical" evidence="24">
    <location>
        <begin position="7"/>
        <end position="26"/>
    </location>
</feature>
<dbReference type="EC" id="2.7.7.41" evidence="6"/>
<evidence type="ECO:0000256" key="7">
    <source>
        <dbReference type="ARBA" id="ARBA00019373"/>
    </source>
</evidence>
<comment type="pathway">
    <text evidence="4">Lipid metabolism.</text>
</comment>
<keyword evidence="8" id="KW-1003">Cell membrane</keyword>
<evidence type="ECO:0000256" key="18">
    <source>
        <dbReference type="ARBA" id="ARBA00029893"/>
    </source>
</evidence>
<evidence type="ECO:0000256" key="15">
    <source>
        <dbReference type="ARBA" id="ARBA00023136"/>
    </source>
</evidence>
<evidence type="ECO:0000256" key="3">
    <source>
        <dbReference type="ARBA" id="ARBA00005119"/>
    </source>
</evidence>
<evidence type="ECO:0000256" key="6">
    <source>
        <dbReference type="ARBA" id="ARBA00012487"/>
    </source>
</evidence>
<keyword evidence="15 24" id="KW-0472">Membrane</keyword>
<accession>A0A0M2UU59</accession>
<keyword evidence="16" id="KW-0594">Phospholipid biosynthesis</keyword>
<dbReference type="GO" id="GO:0016024">
    <property type="term" value="P:CDP-diacylglycerol biosynthetic process"/>
    <property type="evidence" value="ECO:0007669"/>
    <property type="project" value="TreeGrafter"/>
</dbReference>
<feature type="transmembrane region" description="Helical" evidence="24">
    <location>
        <begin position="61"/>
        <end position="78"/>
    </location>
</feature>
<keyword evidence="12 25" id="KW-0548">Nucleotidyltransferase</keyword>
<name>A0A0M2UU59_9BACT</name>
<dbReference type="AlphaFoldDB" id="A0A0M2UU59"/>
<keyword evidence="14" id="KW-0443">Lipid metabolism</keyword>
<reference evidence="25 26" key="1">
    <citation type="journal article" date="2013" name="BMC Microbiol.">
        <title>Identification of the type II cytochrome c maturation pathway in anammox bacteria by comparative genomics.</title>
        <authorList>
            <person name="Ferousi C."/>
            <person name="Speth D.R."/>
            <person name="Reimann J."/>
            <person name="Op den Camp H.J."/>
            <person name="Allen J.W."/>
            <person name="Keltjens J.T."/>
            <person name="Jetten M.S."/>
        </authorList>
    </citation>
    <scope>NUCLEOTIDE SEQUENCE [LARGE SCALE GENOMIC DNA]</scope>
    <source>
        <strain evidence="25">RU1</strain>
    </source>
</reference>
<evidence type="ECO:0000256" key="17">
    <source>
        <dbReference type="ARBA" id="ARBA00023264"/>
    </source>
</evidence>
<feature type="transmembrane region" description="Helical" evidence="24">
    <location>
        <begin position="90"/>
        <end position="108"/>
    </location>
</feature>
<keyword evidence="13 24" id="KW-1133">Transmembrane helix</keyword>
<comment type="subcellular location">
    <subcellularLocation>
        <location evidence="2">Cell membrane</location>
        <topology evidence="2">Multi-pass membrane protein</topology>
    </subcellularLocation>
</comment>
<evidence type="ECO:0000256" key="1">
    <source>
        <dbReference type="ARBA" id="ARBA00001698"/>
    </source>
</evidence>
<feature type="transmembrane region" description="Helical" evidence="24">
    <location>
        <begin position="146"/>
        <end position="167"/>
    </location>
</feature>
<evidence type="ECO:0000256" key="21">
    <source>
        <dbReference type="ARBA" id="ARBA00032396"/>
    </source>
</evidence>
<dbReference type="PANTHER" id="PTHR46382:SF1">
    <property type="entry name" value="PHOSPHATIDATE CYTIDYLYLTRANSFERASE"/>
    <property type="match status" value="1"/>
</dbReference>
<evidence type="ECO:0000256" key="19">
    <source>
        <dbReference type="ARBA" id="ARBA00031825"/>
    </source>
</evidence>
<keyword evidence="11 24" id="KW-0812">Transmembrane</keyword>
<evidence type="ECO:0000256" key="2">
    <source>
        <dbReference type="ARBA" id="ARBA00004651"/>
    </source>
</evidence>
<evidence type="ECO:0000256" key="12">
    <source>
        <dbReference type="ARBA" id="ARBA00022695"/>
    </source>
</evidence>
<proteinExistence type="inferred from homology"/>
<comment type="caution">
    <text evidence="25">The sequence shown here is derived from an EMBL/GenBank/DDBJ whole genome shotgun (WGS) entry which is preliminary data.</text>
</comment>
<feature type="transmembrane region" description="Helical" evidence="24">
    <location>
        <begin position="120"/>
        <end position="140"/>
    </location>
</feature>
<evidence type="ECO:0000313" key="26">
    <source>
        <dbReference type="Proteomes" id="UP000034954"/>
    </source>
</evidence>
<dbReference type="Proteomes" id="UP000034954">
    <property type="component" value="Unassembled WGS sequence"/>
</dbReference>
<dbReference type="PANTHER" id="PTHR46382">
    <property type="entry name" value="PHOSPHATIDATE CYTIDYLYLTRANSFERASE"/>
    <property type="match status" value="1"/>
</dbReference>
<evidence type="ECO:0000256" key="24">
    <source>
        <dbReference type="SAM" id="Phobius"/>
    </source>
</evidence>
<evidence type="ECO:0000256" key="16">
    <source>
        <dbReference type="ARBA" id="ARBA00023209"/>
    </source>
</evidence>
<feature type="transmembrane region" description="Helical" evidence="24">
    <location>
        <begin position="188"/>
        <end position="209"/>
    </location>
</feature>
<evidence type="ECO:0000256" key="14">
    <source>
        <dbReference type="ARBA" id="ARBA00023098"/>
    </source>
</evidence>
<dbReference type="Pfam" id="PF01148">
    <property type="entry name" value="CTP_transf_1"/>
    <property type="match status" value="1"/>
</dbReference>
<dbReference type="EMBL" id="LAQJ01000301">
    <property type="protein sequence ID" value="KKO18019.1"/>
    <property type="molecule type" value="Genomic_DNA"/>
</dbReference>
<evidence type="ECO:0000256" key="22">
    <source>
        <dbReference type="ARBA" id="ARBA00032743"/>
    </source>
</evidence>
<dbReference type="GO" id="GO:0004605">
    <property type="term" value="F:phosphatidate cytidylyltransferase activity"/>
    <property type="evidence" value="ECO:0007669"/>
    <property type="project" value="UniProtKB-EC"/>
</dbReference>
<organism evidence="25 26">
    <name type="scientific">Candidatus Brocadia fulgida</name>
    <dbReference type="NCBI Taxonomy" id="380242"/>
    <lineage>
        <taxon>Bacteria</taxon>
        <taxon>Pseudomonadati</taxon>
        <taxon>Planctomycetota</taxon>
        <taxon>Candidatus Brocadiia</taxon>
        <taxon>Candidatus Brocadiales</taxon>
        <taxon>Candidatus Brocadiaceae</taxon>
        <taxon>Candidatus Brocadia</taxon>
    </lineage>
</organism>
<keyword evidence="9" id="KW-0444">Lipid biosynthesis</keyword>
<evidence type="ECO:0000256" key="23">
    <source>
        <dbReference type="ARBA" id="ARBA00033406"/>
    </source>
</evidence>
<evidence type="ECO:0000256" key="4">
    <source>
        <dbReference type="ARBA" id="ARBA00005189"/>
    </source>
</evidence>
<protein>
    <recommendedName>
        <fullName evidence="7">Phosphatidate cytidylyltransferase</fullName>
        <ecNumber evidence="6">2.7.7.41</ecNumber>
    </recommendedName>
    <alternativeName>
        <fullName evidence="20">CDP-DAG synthase</fullName>
    </alternativeName>
    <alternativeName>
        <fullName evidence="22">CDP-DG synthase</fullName>
    </alternativeName>
    <alternativeName>
        <fullName evidence="18">CDP-diacylglycerol synthase</fullName>
    </alternativeName>
    <alternativeName>
        <fullName evidence="21">CDP-diglyceride pyrophosphorylase</fullName>
    </alternativeName>
    <alternativeName>
        <fullName evidence="23">CDP-diglyceride synthase</fullName>
    </alternativeName>
    <alternativeName>
        <fullName evidence="19">CTP:phosphatidate cytidylyltransferase</fullName>
    </alternativeName>
</protein>
<comment type="catalytic activity">
    <reaction evidence="1">
        <text>a 1,2-diacyl-sn-glycero-3-phosphate + CTP + H(+) = a CDP-1,2-diacyl-sn-glycerol + diphosphate</text>
        <dbReference type="Rhea" id="RHEA:16229"/>
        <dbReference type="ChEBI" id="CHEBI:15378"/>
        <dbReference type="ChEBI" id="CHEBI:33019"/>
        <dbReference type="ChEBI" id="CHEBI:37563"/>
        <dbReference type="ChEBI" id="CHEBI:58332"/>
        <dbReference type="ChEBI" id="CHEBI:58608"/>
        <dbReference type="EC" id="2.7.7.41"/>
    </reaction>
</comment>
<keyword evidence="10 25" id="KW-0808">Transferase</keyword>
<feature type="transmembrane region" description="Helical" evidence="24">
    <location>
        <begin position="215"/>
        <end position="238"/>
    </location>
</feature>
<keyword evidence="26" id="KW-1185">Reference proteome</keyword>
<comment type="similarity">
    <text evidence="5">Belongs to the CDS family.</text>
</comment>
<dbReference type="GO" id="GO:0005886">
    <property type="term" value="C:plasma membrane"/>
    <property type="evidence" value="ECO:0007669"/>
    <property type="project" value="UniProtKB-SubCell"/>
</dbReference>
<evidence type="ECO:0000256" key="10">
    <source>
        <dbReference type="ARBA" id="ARBA00022679"/>
    </source>
</evidence>
<feature type="transmembrane region" description="Helical" evidence="24">
    <location>
        <begin position="250"/>
        <end position="275"/>
    </location>
</feature>
<evidence type="ECO:0000256" key="11">
    <source>
        <dbReference type="ARBA" id="ARBA00022692"/>
    </source>
</evidence>
<evidence type="ECO:0000256" key="8">
    <source>
        <dbReference type="ARBA" id="ARBA00022475"/>
    </source>
</evidence>
<comment type="pathway">
    <text evidence="3">Phospholipid metabolism; CDP-diacylglycerol biosynthesis; CDP-diacylglycerol from sn-glycerol 3-phosphate: step 3/3.</text>
</comment>
<evidence type="ECO:0000256" key="20">
    <source>
        <dbReference type="ARBA" id="ARBA00032253"/>
    </source>
</evidence>
<evidence type="ECO:0000256" key="5">
    <source>
        <dbReference type="ARBA" id="ARBA00010185"/>
    </source>
</evidence>
<evidence type="ECO:0000256" key="13">
    <source>
        <dbReference type="ARBA" id="ARBA00022989"/>
    </source>
</evidence>
<dbReference type="PATRIC" id="fig|380242.3.peg.4065"/>
<evidence type="ECO:0000256" key="9">
    <source>
        <dbReference type="ARBA" id="ARBA00022516"/>
    </source>
</evidence>
<gene>
    <name evidence="25" type="primary">cds</name>
    <name evidence="25" type="ORF">BROFUL_03297</name>
</gene>
<keyword evidence="17" id="KW-1208">Phospholipid metabolism</keyword>
<sequence>MSTLQTRITFGVILFALFFGILWLDSLFDTDLGFMSLAIVAGGIGLYEFYHIAGKNGFSPFRISGIAAGVALLVFSWLSLRKDIAVDCRFFREEAMVILVFWLLLIQAVTRGTQDAIKNIAVTIFGIFYVAFLLSFALALRTFPHGLAIVVLVLLVSKFGDIGGYLLGRKYGKHKLAKVISPNKTVEGACFSLASSILISVTFNLIPSIRVMSVPWAIIFGAVVGFSAMLGDLAESLLKRDAQVKDSGRLVPAFGGVLDVIDCLLVSMPVAYYLFVWGKLIEQ</sequence>
<feature type="transmembrane region" description="Helical" evidence="24">
    <location>
        <begin position="32"/>
        <end position="49"/>
    </location>
</feature>